<reference evidence="3" key="1">
    <citation type="journal article" date="2009" name="Appl. Environ. Microbiol.">
        <title>Complete genome sequence of the chemolithoautotrophic marine magnetotactic coccus strain MC-1.</title>
        <authorList>
            <person name="Schubbe S."/>
            <person name="Williams T.J."/>
            <person name="Xie G."/>
            <person name="Kiss H.E."/>
            <person name="Brettin T.S."/>
            <person name="Martinez D."/>
            <person name="Ross C.A."/>
            <person name="Schuler D."/>
            <person name="Cox B.L."/>
            <person name="Nealson K.H."/>
            <person name="Bazylinski D.A."/>
        </authorList>
    </citation>
    <scope>NUCLEOTIDE SEQUENCE [LARGE SCALE GENOMIC DNA]</scope>
    <source>
        <strain evidence="3">ATCC BAA-1437 / JCM 17883 / MC-1</strain>
    </source>
</reference>
<keyword evidence="1" id="KW-0732">Signal</keyword>
<organism evidence="2 3">
    <name type="scientific">Magnetococcus marinus (strain ATCC BAA-1437 / JCM 17883 / MC-1)</name>
    <dbReference type="NCBI Taxonomy" id="156889"/>
    <lineage>
        <taxon>Bacteria</taxon>
        <taxon>Pseudomonadati</taxon>
        <taxon>Pseudomonadota</taxon>
        <taxon>Magnetococcia</taxon>
        <taxon>Magnetococcales</taxon>
        <taxon>Magnetococcaceae</taxon>
        <taxon>Magnetococcus</taxon>
    </lineage>
</organism>
<accession>A0L5L6</accession>
<evidence type="ECO:0000313" key="3">
    <source>
        <dbReference type="Proteomes" id="UP000002586"/>
    </source>
</evidence>
<dbReference type="HOGENOM" id="CLU_929775_0_0_5"/>
<evidence type="ECO:0000313" key="2">
    <source>
        <dbReference type="EMBL" id="ABK43259.1"/>
    </source>
</evidence>
<feature type="signal peptide" evidence="1">
    <location>
        <begin position="1"/>
        <end position="19"/>
    </location>
</feature>
<protein>
    <submittedName>
        <fullName evidence="2">Uncharacterized protein</fullName>
    </submittedName>
</protein>
<dbReference type="AlphaFoldDB" id="A0L5L6"/>
<dbReference type="eggNOG" id="ENOG5034BXX">
    <property type="taxonomic scope" value="Bacteria"/>
</dbReference>
<dbReference type="STRING" id="156889.Mmc1_0738"/>
<dbReference type="OrthoDB" id="9255667at2"/>
<name>A0L5L6_MAGMM</name>
<evidence type="ECO:0000256" key="1">
    <source>
        <dbReference type="SAM" id="SignalP"/>
    </source>
</evidence>
<dbReference type="EMBL" id="CP000471">
    <property type="protein sequence ID" value="ABK43259.1"/>
    <property type="molecule type" value="Genomic_DNA"/>
</dbReference>
<gene>
    <name evidence="2" type="ordered locus">Mmc1_0738</name>
</gene>
<dbReference type="RefSeq" id="WP_011712419.1">
    <property type="nucleotide sequence ID" value="NC_008576.1"/>
</dbReference>
<reference evidence="2 3" key="2">
    <citation type="journal article" date="2012" name="Int. J. Syst. Evol. Microbiol.">
        <title>Magnetococcus marinus gen. nov., sp. nov., a marine, magnetotactic bacterium that represents a novel lineage (Magnetococcaceae fam. nov.; Magnetococcales ord. nov.) at the base of the Alphaproteobacteria.</title>
        <authorList>
            <person name="Bazylinski D.A."/>
            <person name="Williams T.J."/>
            <person name="Lefevre C.T."/>
            <person name="Berg R.J."/>
            <person name="Zhang C.L."/>
            <person name="Bowser S.S."/>
            <person name="Dean A.J."/>
            <person name="Beveridge T.J."/>
        </authorList>
    </citation>
    <scope>NUCLEOTIDE SEQUENCE [LARGE SCALE GENOMIC DNA]</scope>
    <source>
        <strain evidence="3">ATCC BAA-1437 / JCM 17883 / MC-1</strain>
    </source>
</reference>
<dbReference type="KEGG" id="mgm:Mmc1_0738"/>
<keyword evidence="3" id="KW-1185">Reference proteome</keyword>
<sequence precursor="true">MQRLILTLLLLLWPVLGMAATPGDVLVSVQALAEDLEAIRVKVGGQANTQPELPIEGASPREVFYQAESIESKIIDLLAQRANLERRPLLFTPKGNITPGHSLQVLEHARALLAEGRVALGAGQAAVKAAPAKATPSDVYKALFQANRQINLLLTRKIIPSDVFQRVEQSVQIAQLLNRVYGGNPALQQPALDLSHTPVQVYDAMLACFHITHEIMRAANVKSMQLDLAHSATKQVTPGDVYDLASLLYSELAHLYFALPNRPLTPGVFYAGQKKPGHVLQLAKGLEHQLLQLKEHVASNPTKLSH</sequence>
<proteinExistence type="predicted"/>
<feature type="chain" id="PRO_5002625921" evidence="1">
    <location>
        <begin position="20"/>
        <end position="306"/>
    </location>
</feature>
<dbReference type="Proteomes" id="UP000002586">
    <property type="component" value="Chromosome"/>
</dbReference>